<proteinExistence type="predicted"/>
<evidence type="ECO:0000313" key="3">
    <source>
        <dbReference type="Proteomes" id="UP001054252"/>
    </source>
</evidence>
<keyword evidence="3" id="KW-1185">Reference proteome</keyword>
<organism evidence="2 3">
    <name type="scientific">Rubroshorea leprosula</name>
    <dbReference type="NCBI Taxonomy" id="152421"/>
    <lineage>
        <taxon>Eukaryota</taxon>
        <taxon>Viridiplantae</taxon>
        <taxon>Streptophyta</taxon>
        <taxon>Embryophyta</taxon>
        <taxon>Tracheophyta</taxon>
        <taxon>Spermatophyta</taxon>
        <taxon>Magnoliopsida</taxon>
        <taxon>eudicotyledons</taxon>
        <taxon>Gunneridae</taxon>
        <taxon>Pentapetalae</taxon>
        <taxon>rosids</taxon>
        <taxon>malvids</taxon>
        <taxon>Malvales</taxon>
        <taxon>Dipterocarpaceae</taxon>
        <taxon>Rubroshorea</taxon>
    </lineage>
</organism>
<gene>
    <name evidence="2" type="ORF">SLEP1_g19623</name>
</gene>
<dbReference type="Proteomes" id="UP001054252">
    <property type="component" value="Unassembled WGS sequence"/>
</dbReference>
<evidence type="ECO:0000313" key="2">
    <source>
        <dbReference type="EMBL" id="GKV07925.1"/>
    </source>
</evidence>
<name>A0AAV5J7L1_9ROSI</name>
<keyword evidence="1" id="KW-1133">Transmembrane helix</keyword>
<keyword evidence="1" id="KW-0812">Transmembrane</keyword>
<keyword evidence="1" id="KW-0472">Membrane</keyword>
<feature type="transmembrane region" description="Helical" evidence="1">
    <location>
        <begin position="40"/>
        <end position="57"/>
    </location>
</feature>
<sequence length="140" mass="15651">MMDRQAVIALPIAVIFTIAAMHPSLKVCSSKDVGQCSFSVFSGFLLTAAMICHVYLLTRLSNKVLTLPLITFYCLWFWVYVGHLTKDVQQLRCPFTSFVMSKPLALGMASAIFLLLLRPSRITAPCTVLCCIWLLVYLVL</sequence>
<evidence type="ECO:0000256" key="1">
    <source>
        <dbReference type="SAM" id="Phobius"/>
    </source>
</evidence>
<protein>
    <submittedName>
        <fullName evidence="2">Uncharacterized protein</fullName>
    </submittedName>
</protein>
<comment type="caution">
    <text evidence="2">The sequence shown here is derived from an EMBL/GenBank/DDBJ whole genome shotgun (WGS) entry which is preliminary data.</text>
</comment>
<dbReference type="AlphaFoldDB" id="A0AAV5J7L1"/>
<feature type="transmembrane region" description="Helical" evidence="1">
    <location>
        <begin position="64"/>
        <end position="83"/>
    </location>
</feature>
<dbReference type="EMBL" id="BPVZ01000028">
    <property type="protein sequence ID" value="GKV07925.1"/>
    <property type="molecule type" value="Genomic_DNA"/>
</dbReference>
<accession>A0AAV5J7L1</accession>
<feature type="transmembrane region" description="Helical" evidence="1">
    <location>
        <begin position="95"/>
        <end position="117"/>
    </location>
</feature>
<reference evidence="2 3" key="1">
    <citation type="journal article" date="2021" name="Commun. Biol.">
        <title>The genome of Shorea leprosula (Dipterocarpaceae) highlights the ecological relevance of drought in aseasonal tropical rainforests.</title>
        <authorList>
            <person name="Ng K.K.S."/>
            <person name="Kobayashi M.J."/>
            <person name="Fawcett J.A."/>
            <person name="Hatakeyama M."/>
            <person name="Paape T."/>
            <person name="Ng C.H."/>
            <person name="Ang C.C."/>
            <person name="Tnah L.H."/>
            <person name="Lee C.T."/>
            <person name="Nishiyama T."/>
            <person name="Sese J."/>
            <person name="O'Brien M.J."/>
            <person name="Copetti D."/>
            <person name="Mohd Noor M.I."/>
            <person name="Ong R.C."/>
            <person name="Putra M."/>
            <person name="Sireger I.Z."/>
            <person name="Indrioko S."/>
            <person name="Kosugi Y."/>
            <person name="Izuno A."/>
            <person name="Isagi Y."/>
            <person name="Lee S.L."/>
            <person name="Shimizu K.K."/>
        </authorList>
    </citation>
    <scope>NUCLEOTIDE SEQUENCE [LARGE SCALE GENOMIC DNA]</scope>
    <source>
        <strain evidence="2">214</strain>
    </source>
</reference>
<feature type="transmembrane region" description="Helical" evidence="1">
    <location>
        <begin position="122"/>
        <end position="139"/>
    </location>
</feature>